<organism evidence="3 4">
    <name type="scientific">Acer yangbiense</name>
    <dbReference type="NCBI Taxonomy" id="1000413"/>
    <lineage>
        <taxon>Eukaryota</taxon>
        <taxon>Viridiplantae</taxon>
        <taxon>Streptophyta</taxon>
        <taxon>Embryophyta</taxon>
        <taxon>Tracheophyta</taxon>
        <taxon>Spermatophyta</taxon>
        <taxon>Magnoliopsida</taxon>
        <taxon>eudicotyledons</taxon>
        <taxon>Gunneridae</taxon>
        <taxon>Pentapetalae</taxon>
        <taxon>rosids</taxon>
        <taxon>malvids</taxon>
        <taxon>Sapindales</taxon>
        <taxon>Sapindaceae</taxon>
        <taxon>Hippocastanoideae</taxon>
        <taxon>Acereae</taxon>
        <taxon>Acer</taxon>
    </lineage>
</organism>
<protein>
    <submittedName>
        <fullName evidence="3">Uncharacterized protein</fullName>
    </submittedName>
</protein>
<dbReference type="Proteomes" id="UP000323000">
    <property type="component" value="Unassembled WGS sequence"/>
</dbReference>
<name>A0A5C7GNL9_9ROSI</name>
<keyword evidence="2" id="KW-0812">Transmembrane</keyword>
<dbReference type="AlphaFoldDB" id="A0A5C7GNL9"/>
<keyword evidence="2" id="KW-1133">Transmembrane helix</keyword>
<evidence type="ECO:0000313" key="4">
    <source>
        <dbReference type="Proteomes" id="UP000323000"/>
    </source>
</evidence>
<keyword evidence="2" id="KW-0472">Membrane</keyword>
<feature type="transmembrane region" description="Helical" evidence="2">
    <location>
        <begin position="20"/>
        <end position="38"/>
    </location>
</feature>
<reference evidence="4" key="1">
    <citation type="journal article" date="2019" name="Gigascience">
        <title>De novo genome assembly of the endangered Acer yangbiense, a plant species with extremely small populations endemic to Yunnan Province, China.</title>
        <authorList>
            <person name="Yang J."/>
            <person name="Wariss H.M."/>
            <person name="Tao L."/>
            <person name="Zhang R."/>
            <person name="Yun Q."/>
            <person name="Hollingsworth P."/>
            <person name="Dao Z."/>
            <person name="Luo G."/>
            <person name="Guo H."/>
            <person name="Ma Y."/>
            <person name="Sun W."/>
        </authorList>
    </citation>
    <scope>NUCLEOTIDE SEQUENCE [LARGE SCALE GENOMIC DNA]</scope>
    <source>
        <strain evidence="4">cv. Malutang</strain>
    </source>
</reference>
<keyword evidence="4" id="KW-1185">Reference proteome</keyword>
<accession>A0A5C7GNL9</accession>
<sequence>MLSYYLLDGSIYQAPPLCNIFVARILLFTFFGTSHLLYTESFYYRCLKVGEDWICYHQRSAPETQQTGEPQPPFVDPIIDQGPAKRMKF</sequence>
<evidence type="ECO:0000256" key="2">
    <source>
        <dbReference type="SAM" id="Phobius"/>
    </source>
</evidence>
<dbReference type="EMBL" id="VAHF01000178">
    <property type="protein sequence ID" value="TXG46394.1"/>
    <property type="molecule type" value="Genomic_DNA"/>
</dbReference>
<gene>
    <name evidence="3" type="ORF">EZV62_028107</name>
</gene>
<proteinExistence type="predicted"/>
<evidence type="ECO:0000256" key="1">
    <source>
        <dbReference type="SAM" id="MobiDB-lite"/>
    </source>
</evidence>
<evidence type="ECO:0000313" key="3">
    <source>
        <dbReference type="EMBL" id="TXG46394.1"/>
    </source>
</evidence>
<feature type="region of interest" description="Disordered" evidence="1">
    <location>
        <begin position="63"/>
        <end position="89"/>
    </location>
</feature>
<comment type="caution">
    <text evidence="3">The sequence shown here is derived from an EMBL/GenBank/DDBJ whole genome shotgun (WGS) entry which is preliminary data.</text>
</comment>